<reference evidence="4" key="2">
    <citation type="submission" date="2016-02" db="EMBL/GenBank/DDBJ databases">
        <title>Draft genome sequence of five rapidly growing Mycobacterium species.</title>
        <authorList>
            <person name="Katahira K."/>
            <person name="Gotou Y."/>
            <person name="Iida K."/>
            <person name="Ogura Y."/>
            <person name="Hayashi T."/>
        </authorList>
    </citation>
    <scope>NUCLEOTIDE SEQUENCE [LARGE SCALE GENOMIC DNA]</scope>
    <source>
        <strain evidence="4">JCM15298</strain>
    </source>
</reference>
<evidence type="ECO:0000313" key="3">
    <source>
        <dbReference type="EMBL" id="GAS97799.1"/>
    </source>
</evidence>
<dbReference type="Gene3D" id="1.20.1270.170">
    <property type="match status" value="1"/>
</dbReference>
<dbReference type="RefSeq" id="WP_062658632.1">
    <property type="nucleotide sequence ID" value="NZ_BCSY01000076.1"/>
</dbReference>
<reference evidence="4" key="1">
    <citation type="journal article" date="2016" name="Genome Announc.">
        <title>Draft Genome Sequences of Five Rapidly Growing Mycobacterium Species, M. thermoresistibile, M. fortuitum subsp. acetamidolyticum, M. canariasense, M. brisbanense, and M. novocastrense.</title>
        <authorList>
            <person name="Katahira K."/>
            <person name="Ogura Y."/>
            <person name="Gotoh Y."/>
            <person name="Hayashi T."/>
        </authorList>
    </citation>
    <scope>NUCLEOTIDE SEQUENCE [LARGE SCALE GENOMIC DNA]</scope>
    <source>
        <strain evidence="4">JCM15298</strain>
    </source>
</reference>
<proteinExistence type="inferred from homology"/>
<comment type="caution">
    <text evidence="3">The sequence shown here is derived from an EMBL/GenBank/DDBJ whole genome shotgun (WGS) entry which is preliminary data.</text>
</comment>
<dbReference type="Gene3D" id="1.10.510.10">
    <property type="entry name" value="Transferase(Phosphotransferase) domain 1"/>
    <property type="match status" value="1"/>
</dbReference>
<dbReference type="PANTHER" id="PTHR21064:SF6">
    <property type="entry name" value="AMINOGLYCOSIDE PHOSPHOTRANSFERASE DOMAIN-CONTAINING PROTEIN"/>
    <property type="match status" value="1"/>
</dbReference>
<dbReference type="Proteomes" id="UP000069443">
    <property type="component" value="Unassembled WGS sequence"/>
</dbReference>
<protein>
    <submittedName>
        <fullName evidence="3">Phosphotransferase enzyme family protein</fullName>
    </submittedName>
</protein>
<dbReference type="GO" id="GO:0004413">
    <property type="term" value="F:homoserine kinase activity"/>
    <property type="evidence" value="ECO:0007669"/>
    <property type="project" value="TreeGrafter"/>
</dbReference>
<name>A0A100WFY1_MYCCR</name>
<keyword evidence="3" id="KW-0808">Transferase</keyword>
<dbReference type="InterPro" id="IPR050249">
    <property type="entry name" value="Pseudomonas-type_ThrB"/>
</dbReference>
<dbReference type="GO" id="GO:0009088">
    <property type="term" value="P:threonine biosynthetic process"/>
    <property type="evidence" value="ECO:0007669"/>
    <property type="project" value="TreeGrafter"/>
</dbReference>
<keyword evidence="4" id="KW-1185">Reference proteome</keyword>
<dbReference type="InterPro" id="IPR011009">
    <property type="entry name" value="Kinase-like_dom_sf"/>
</dbReference>
<dbReference type="SUPFAM" id="SSF56112">
    <property type="entry name" value="Protein kinase-like (PK-like)"/>
    <property type="match status" value="1"/>
</dbReference>
<dbReference type="EMBL" id="BCSY01000076">
    <property type="protein sequence ID" value="GAS97799.1"/>
    <property type="molecule type" value="Genomic_DNA"/>
</dbReference>
<dbReference type="STRING" id="228230.RMCC_4765"/>
<dbReference type="Pfam" id="PF01636">
    <property type="entry name" value="APH"/>
    <property type="match status" value="1"/>
</dbReference>
<evidence type="ECO:0000256" key="1">
    <source>
        <dbReference type="ARBA" id="ARBA00038240"/>
    </source>
</evidence>
<evidence type="ECO:0000313" key="4">
    <source>
        <dbReference type="Proteomes" id="UP000069443"/>
    </source>
</evidence>
<gene>
    <name evidence="3" type="ORF">RMCC_4765</name>
</gene>
<dbReference type="Gene3D" id="3.30.200.70">
    <property type="match status" value="1"/>
</dbReference>
<comment type="similarity">
    <text evidence="1">Belongs to the pseudomonas-type ThrB family.</text>
</comment>
<sequence>MPGLPADHERFARAALAAYGRDLDTPLRLLSLSENATYLVGDDDPIVLRVHRPGYHSLDAIRSELAWMAALRAETVVDTPELVRSAAGLEVVTAEVDGRELYVDAVTLIPGCTAEEAPDAVGFATLGELTAIMHEHVQDWSVPAGFTRFRWDLDDILGPGARWGDWRAAPGLAEADRATIMRAVHHITEALAEFGTGADRFGLIHADLRLSNLMIDPAAPSDGITVIDFDDAGWGWHLADLGAVVSWIEDTPEAGRIVAEWLRGYQKVRRLPDEHLALIPTFVMLRRIQLTAWIASHADADAAIAIGPGYAVGTARLAERYLNDDSWLR</sequence>
<dbReference type="OrthoDB" id="241498at2"/>
<feature type="domain" description="Aminoglycoside phosphotransferase" evidence="2">
    <location>
        <begin position="32"/>
        <end position="269"/>
    </location>
</feature>
<organism evidence="3 4">
    <name type="scientific">Mycolicibacterium canariasense</name>
    <name type="common">Mycobacterium canariasense</name>
    <dbReference type="NCBI Taxonomy" id="228230"/>
    <lineage>
        <taxon>Bacteria</taxon>
        <taxon>Bacillati</taxon>
        <taxon>Actinomycetota</taxon>
        <taxon>Actinomycetes</taxon>
        <taxon>Mycobacteriales</taxon>
        <taxon>Mycobacteriaceae</taxon>
        <taxon>Mycolicibacterium</taxon>
    </lineage>
</organism>
<dbReference type="PANTHER" id="PTHR21064">
    <property type="entry name" value="AMINOGLYCOSIDE PHOSPHOTRANSFERASE DOMAIN-CONTAINING PROTEIN-RELATED"/>
    <property type="match status" value="1"/>
</dbReference>
<accession>A0A100WFY1</accession>
<dbReference type="InterPro" id="IPR002575">
    <property type="entry name" value="Aminoglycoside_PTrfase"/>
</dbReference>
<evidence type="ECO:0000259" key="2">
    <source>
        <dbReference type="Pfam" id="PF01636"/>
    </source>
</evidence>
<dbReference type="AlphaFoldDB" id="A0A100WFY1"/>